<dbReference type="SMART" id="SM00186">
    <property type="entry name" value="FBG"/>
    <property type="match status" value="1"/>
</dbReference>
<name>A0A914X7M0_9BILA</name>
<dbReference type="GO" id="GO:0016020">
    <property type="term" value="C:membrane"/>
    <property type="evidence" value="ECO:0007669"/>
    <property type="project" value="UniProtKB-SubCell"/>
</dbReference>
<feature type="transmembrane region" description="Helical" evidence="6">
    <location>
        <begin position="193"/>
        <end position="216"/>
    </location>
</feature>
<dbReference type="AlphaFoldDB" id="A0A914X7M0"/>
<dbReference type="PANTHER" id="PTHR11119">
    <property type="entry name" value="XANTHINE-URACIL / VITAMIN C PERMEASE FAMILY MEMBER"/>
    <property type="match status" value="1"/>
</dbReference>
<dbReference type="Gene3D" id="3.10.100.10">
    <property type="entry name" value="Mannose-Binding Protein A, subunit A"/>
    <property type="match status" value="1"/>
</dbReference>
<evidence type="ECO:0000256" key="5">
    <source>
        <dbReference type="ARBA" id="ARBA00023136"/>
    </source>
</evidence>
<reference evidence="10" key="1">
    <citation type="submission" date="2022-11" db="UniProtKB">
        <authorList>
            <consortium name="WormBaseParasite"/>
        </authorList>
    </citation>
    <scope>IDENTIFICATION</scope>
</reference>
<dbReference type="InterPro" id="IPR001304">
    <property type="entry name" value="C-type_lectin-like"/>
</dbReference>
<keyword evidence="3 6" id="KW-0812">Transmembrane</keyword>
<evidence type="ECO:0000313" key="9">
    <source>
        <dbReference type="Proteomes" id="UP000887566"/>
    </source>
</evidence>
<dbReference type="InterPro" id="IPR002181">
    <property type="entry name" value="Fibrinogen_a/b/g_C_dom"/>
</dbReference>
<organism evidence="9 10">
    <name type="scientific">Plectus sambesii</name>
    <dbReference type="NCBI Taxonomy" id="2011161"/>
    <lineage>
        <taxon>Eukaryota</taxon>
        <taxon>Metazoa</taxon>
        <taxon>Ecdysozoa</taxon>
        <taxon>Nematoda</taxon>
        <taxon>Chromadorea</taxon>
        <taxon>Plectida</taxon>
        <taxon>Plectina</taxon>
        <taxon>Plectoidea</taxon>
        <taxon>Plectidae</taxon>
        <taxon>Plectus</taxon>
    </lineage>
</organism>
<dbReference type="Proteomes" id="UP000887566">
    <property type="component" value="Unplaced"/>
</dbReference>
<evidence type="ECO:0000259" key="7">
    <source>
        <dbReference type="PROSITE" id="PS50041"/>
    </source>
</evidence>
<keyword evidence="9" id="KW-1185">Reference proteome</keyword>
<dbReference type="Gene3D" id="3.90.215.10">
    <property type="entry name" value="Gamma Fibrinogen, chain A, domain 1"/>
    <property type="match status" value="1"/>
</dbReference>
<evidence type="ECO:0000256" key="3">
    <source>
        <dbReference type="ARBA" id="ARBA00022692"/>
    </source>
</evidence>
<dbReference type="PROSITE" id="PS51406">
    <property type="entry name" value="FIBRINOGEN_C_2"/>
    <property type="match status" value="1"/>
</dbReference>
<comment type="similarity">
    <text evidence="2">Belongs to the nucleobase:cation symporter-2 (NCS2) (TC 2.A.40) family.</text>
</comment>
<keyword evidence="4 6" id="KW-1133">Transmembrane helix</keyword>
<evidence type="ECO:0000313" key="10">
    <source>
        <dbReference type="WBParaSite" id="PSAMB.scaffold675size44065.g7839.t1"/>
    </source>
</evidence>
<evidence type="ECO:0000256" key="2">
    <source>
        <dbReference type="ARBA" id="ARBA00008821"/>
    </source>
</evidence>
<accession>A0A914X7M0</accession>
<dbReference type="InterPro" id="IPR036056">
    <property type="entry name" value="Fibrinogen-like_C"/>
</dbReference>
<feature type="domain" description="Fibrinogen C-terminal" evidence="8">
    <location>
        <begin position="418"/>
        <end position="665"/>
    </location>
</feature>
<feature type="transmembrane region" description="Helical" evidence="6">
    <location>
        <begin position="125"/>
        <end position="145"/>
    </location>
</feature>
<dbReference type="GO" id="GO:0022857">
    <property type="term" value="F:transmembrane transporter activity"/>
    <property type="evidence" value="ECO:0007669"/>
    <property type="project" value="InterPro"/>
</dbReference>
<dbReference type="CDD" id="cd00037">
    <property type="entry name" value="CLECT"/>
    <property type="match status" value="1"/>
</dbReference>
<dbReference type="InterPro" id="IPR016187">
    <property type="entry name" value="CTDL_fold"/>
</dbReference>
<dbReference type="SUPFAM" id="SSF56496">
    <property type="entry name" value="Fibrinogen C-terminal domain-like"/>
    <property type="match status" value="1"/>
</dbReference>
<evidence type="ECO:0000256" key="4">
    <source>
        <dbReference type="ARBA" id="ARBA00022989"/>
    </source>
</evidence>
<dbReference type="SMART" id="SM00034">
    <property type="entry name" value="CLECT"/>
    <property type="match status" value="1"/>
</dbReference>
<dbReference type="WBParaSite" id="PSAMB.scaffold675size44065.g7839.t1">
    <property type="protein sequence ID" value="PSAMB.scaffold675size44065.g7839.t1"/>
    <property type="gene ID" value="PSAMB.scaffold675size44065.g7839"/>
</dbReference>
<dbReference type="Pfam" id="PF00147">
    <property type="entry name" value="Fibrinogen_C"/>
    <property type="match status" value="1"/>
</dbReference>
<dbReference type="InterPro" id="IPR014716">
    <property type="entry name" value="Fibrinogen_a/b/g_C_1"/>
</dbReference>
<evidence type="ECO:0000256" key="1">
    <source>
        <dbReference type="ARBA" id="ARBA00004141"/>
    </source>
</evidence>
<sequence>MLGEGLLTNYSCRNAPRSWTHRGRELDSHCTIISGVDTRYTTLSTRSAATLRPIGPDYLQRRLWQQQTGHQGRPRQWGPVGFNTGIFLGFVAAVVSSVIESIGAFHACARVSDEPPPPAHAANRGIAMEGIGCVISGLMGGGVGVTTYSENIGVINITKVASRMTLQITGVILIILGIFTKFGAILATIPEPLIGGILTVSCSVVGGVGLSCLQLVDMKLSRNVAILGFAIMAGMLVPLYIERNPLKIGDGSVYAVTIINQTLNIMLSIRMFMGGLIGFVLDNTVPGATREQRGLHTEGEETSEGEQPVVDAYTFPPFVSNLMAKVPALRFVPFLPNVTRRRVTPMQGSDQIWIGARGINEDTLFVWADGTPLSSYTNWLIGQPDLLNSCVSMLAKSSGKWRTESCDTKNFFICKYFMQPTASPTDCFDVYFNNGNMTSGEYQISPPGVNPFPVICDMDTNGGGWTIIQRRTSGSLEFWNQTWQDYKIGFNNGLQHNYWLGLDRIHSLTIKDGPNVTLRIDIFHNRCPSNLCGLGYDPNGYWHSEWDFYIESETTNYTMHVSIAKSGNLTSQDDQDLLHYFNNNRPFTTYDRDNDIYPDGNCAEYNFLGGWWHSWCTSFALNGVYEQTGPLSWGGYGFSCQHYYFWLDNYVINPAQSEMKIRRNPF</sequence>
<evidence type="ECO:0000256" key="6">
    <source>
        <dbReference type="SAM" id="Phobius"/>
    </source>
</evidence>
<dbReference type="SUPFAM" id="SSF56436">
    <property type="entry name" value="C-type lectin-like"/>
    <property type="match status" value="1"/>
</dbReference>
<feature type="transmembrane region" description="Helical" evidence="6">
    <location>
        <begin position="80"/>
        <end position="105"/>
    </location>
</feature>
<evidence type="ECO:0000259" key="8">
    <source>
        <dbReference type="PROSITE" id="PS51406"/>
    </source>
</evidence>
<dbReference type="Pfam" id="PF00059">
    <property type="entry name" value="Lectin_C"/>
    <property type="match status" value="1"/>
</dbReference>
<proteinExistence type="inferred from homology"/>
<dbReference type="InterPro" id="IPR006043">
    <property type="entry name" value="NCS2"/>
</dbReference>
<feature type="transmembrane region" description="Helical" evidence="6">
    <location>
        <begin position="166"/>
        <end position="187"/>
    </location>
</feature>
<keyword evidence="5 6" id="KW-0472">Membrane</keyword>
<feature type="domain" description="C-type lectin" evidence="7">
    <location>
        <begin position="334"/>
        <end position="415"/>
    </location>
</feature>
<dbReference type="Pfam" id="PF00860">
    <property type="entry name" value="Xan_ur_permease"/>
    <property type="match status" value="1"/>
</dbReference>
<feature type="transmembrane region" description="Helical" evidence="6">
    <location>
        <begin position="223"/>
        <end position="241"/>
    </location>
</feature>
<dbReference type="NCBIfam" id="NF040941">
    <property type="entry name" value="GGGWT_bact"/>
    <property type="match status" value="1"/>
</dbReference>
<dbReference type="InterPro" id="IPR016186">
    <property type="entry name" value="C-type_lectin-like/link_sf"/>
</dbReference>
<comment type="subcellular location">
    <subcellularLocation>
        <location evidence="1">Membrane</location>
        <topology evidence="1">Multi-pass membrane protein</topology>
    </subcellularLocation>
</comment>
<dbReference type="PROSITE" id="PS50041">
    <property type="entry name" value="C_TYPE_LECTIN_2"/>
    <property type="match status" value="1"/>
</dbReference>
<protein>
    <submittedName>
        <fullName evidence="10">Fibrinogen C-terminal domain-containing protein</fullName>
    </submittedName>
</protein>